<dbReference type="InterPro" id="IPR051604">
    <property type="entry name" value="Ergot_Alk_Oxidoreductase"/>
</dbReference>
<keyword evidence="3" id="KW-1185">Reference proteome</keyword>
<feature type="domain" description="NAD(P)-binding" evidence="1">
    <location>
        <begin position="33"/>
        <end position="160"/>
    </location>
</feature>
<name>A0A1E5P118_9ACTN</name>
<organism evidence="2 3">
    <name type="scientific">Streptomyces agglomeratus</name>
    <dbReference type="NCBI Taxonomy" id="285458"/>
    <lineage>
        <taxon>Bacteria</taxon>
        <taxon>Bacillati</taxon>
        <taxon>Actinomycetota</taxon>
        <taxon>Actinomycetes</taxon>
        <taxon>Kitasatosporales</taxon>
        <taxon>Streptomycetaceae</taxon>
        <taxon>Streptomyces</taxon>
    </lineage>
</organism>
<dbReference type="InterPro" id="IPR036291">
    <property type="entry name" value="NAD(P)-bd_dom_sf"/>
</dbReference>
<dbReference type="InterPro" id="IPR016040">
    <property type="entry name" value="NAD(P)-bd_dom"/>
</dbReference>
<evidence type="ECO:0000313" key="2">
    <source>
        <dbReference type="EMBL" id="OEJ23230.1"/>
    </source>
</evidence>
<protein>
    <submittedName>
        <fullName evidence="2">NmrA family transcriptional regulator</fullName>
    </submittedName>
</protein>
<dbReference type="RefSeq" id="WP_069925136.1">
    <property type="nucleotide sequence ID" value="NZ_MEHI01000001.1"/>
</dbReference>
<dbReference type="PANTHER" id="PTHR43162">
    <property type="match status" value="1"/>
</dbReference>
<dbReference type="Proteomes" id="UP000095759">
    <property type="component" value="Unassembled WGS sequence"/>
</dbReference>
<dbReference type="EMBL" id="MEHJ01000001">
    <property type="protein sequence ID" value="OEJ23230.1"/>
    <property type="molecule type" value="Genomic_DNA"/>
</dbReference>
<evidence type="ECO:0000259" key="1">
    <source>
        <dbReference type="Pfam" id="PF13460"/>
    </source>
</evidence>
<dbReference type="Pfam" id="PF13460">
    <property type="entry name" value="NAD_binding_10"/>
    <property type="match status" value="1"/>
</dbReference>
<sequence length="319" mass="34877">MDWFEQLEETPATEGLCLLTVVSPRKGEGSSPTGIIGRHVARQLLGAGRQVRVVAEPSQCDGWPETVEVVEGSITQPLECAQAFNDVGAVFLAGAHPSTVQETLSLARNAGAGRVVVLSSHGPEYEEAYPPETWFWLAIEKAAERSGLVWTHLRPSAVMGALVEGTYPATGADWPDTIRANAVVREAFLDQGKYPFIHEEDLAAVAVAALLSHEHAGTIIEGVGLPLSTRSRIESIAAALGHDIDTVDLQPDESRAVWQRLGWPDSAIDVTLYALKEYGTRYTELVQWTLDQRPTVKSIIGRPLRTYDEWVSENIDVFR</sequence>
<gene>
    <name evidence="2" type="ORF">AS594_00580</name>
</gene>
<comment type="caution">
    <text evidence="2">The sequence shown here is derived from an EMBL/GenBank/DDBJ whole genome shotgun (WGS) entry which is preliminary data.</text>
</comment>
<reference evidence="2 3" key="1">
    <citation type="submission" date="2016-08" db="EMBL/GenBank/DDBJ databases">
        <title>Complete genome sequence of Streptomyces agglomeratus strain 6-3-2, a novel anti-MRSA actinomycete isolated from Wuli of Tebit, China.</title>
        <authorList>
            <person name="Chen X."/>
        </authorList>
    </citation>
    <scope>NUCLEOTIDE SEQUENCE [LARGE SCALE GENOMIC DNA]</scope>
    <source>
        <strain evidence="2 3">6-3-2</strain>
    </source>
</reference>
<dbReference type="SUPFAM" id="SSF51735">
    <property type="entry name" value="NAD(P)-binding Rossmann-fold domains"/>
    <property type="match status" value="1"/>
</dbReference>
<accession>A0A1E5P118</accession>
<dbReference type="STRING" id="285458.BGM19_36330"/>
<dbReference type="PANTHER" id="PTHR43162:SF1">
    <property type="entry name" value="PRESTALK A DIFFERENTIATION PROTEIN A"/>
    <property type="match status" value="1"/>
</dbReference>
<proteinExistence type="predicted"/>
<dbReference type="OrthoDB" id="116343at2"/>
<evidence type="ECO:0000313" key="3">
    <source>
        <dbReference type="Proteomes" id="UP000095759"/>
    </source>
</evidence>
<dbReference type="AlphaFoldDB" id="A0A1E5P118"/>
<dbReference type="Gene3D" id="3.40.50.720">
    <property type="entry name" value="NAD(P)-binding Rossmann-like Domain"/>
    <property type="match status" value="1"/>
</dbReference>